<dbReference type="Gene3D" id="2.160.20.10">
    <property type="entry name" value="Single-stranded right-handed beta-helix, Pectin lyase-like"/>
    <property type="match status" value="1"/>
</dbReference>
<dbReference type="Proteomes" id="UP000198362">
    <property type="component" value="Unassembled WGS sequence"/>
</dbReference>
<reference evidence="2 3" key="1">
    <citation type="submission" date="2017-06" db="EMBL/GenBank/DDBJ databases">
        <authorList>
            <person name="Kim H.J."/>
            <person name="Triplett B.A."/>
        </authorList>
    </citation>
    <scope>NUCLEOTIDE SEQUENCE [LARGE SCALE GENOMIC DNA]</scope>
    <source>
        <strain evidence="2 3">CGMCC 4.5593</strain>
    </source>
</reference>
<evidence type="ECO:0000313" key="3">
    <source>
        <dbReference type="Proteomes" id="UP000198362"/>
    </source>
</evidence>
<sequence length="843" mass="86472">MTAVLPPSGVSAAAELSATIHVRPRCDETADGSVRYPFCSITEATKVAQPGQTIEVQPADYVESVVVTSSGQPGRPITIKAVRGPGRPATVRADQKQDAPAFLLSGVHDVVVDGFQIGLNGSNSALVIENSSDVTVTNGWLLTSARVTAQIKGDSHRVTVSEMVTRGFHQSTFEVSGGATDTLLTGNSVYQERPSNGNQPAIRVVDAPRTTITNNTIVTDCVVGVTVAGSSAGFGLHNSIVRTNLPNSPGSCSPPQAPPSADAIPVMVDGPATHDSELDYNLLDPVHGGPLYWWAGTTYSDPAAFATATGRGAHDIAADPKLGSNDPGVSGWSVKEDSPAIDSARADAPGVLGRDLRGNPHADKPDTPNTGGGYVDRGSAELLPKPEVSLGFGRAGGGSLETIATATANYGWSTDGPAGTALFYSFNNPSDQPAVLTHTGSVRFTFHRAGVACVSIQFSTDGFRTPLPAQELSQCIVLGSSFTPSTPQRVLDTRSGIGVPGNTPIGPNGDLDLKLPAPFAAANAVVLNVTVTQPTAHGYLTVYPPVGEPESSNINFVAGHTIANLVTVPVIDGQVRLSSSSSGTVHVVADVAGYYGNTGAAMRAPAPARVLDTRSAVGVPGTTPIGAQGRVTVDVSSRVPAGTTAVALNLTVTKPSQSGHITAFPPGAAVPTASNLNFVAARTVNNMVIAPVVDGKVALAHGGSGTVHLIADLTAWFGPGATDTYLPTSPTRILNTRMTGTPVGPGQTVRVSVNAWECFDRPCSPSAIVANVTVTNTKSAGYLTVYPYGQSRPTASAINFTAGQTVANLVTVGLGSDSFLVYNSSAAPVDVLVDQAGFYLSPA</sequence>
<accession>A0A239NQB4</accession>
<feature type="region of interest" description="Disordered" evidence="1">
    <location>
        <begin position="317"/>
        <end position="379"/>
    </location>
</feature>
<organism evidence="2 3">
    <name type="scientific">Asanoa hainanensis</name>
    <dbReference type="NCBI Taxonomy" id="560556"/>
    <lineage>
        <taxon>Bacteria</taxon>
        <taxon>Bacillati</taxon>
        <taxon>Actinomycetota</taxon>
        <taxon>Actinomycetes</taxon>
        <taxon>Micromonosporales</taxon>
        <taxon>Micromonosporaceae</taxon>
        <taxon>Asanoa</taxon>
    </lineage>
</organism>
<feature type="compositionally biased region" description="Basic and acidic residues" evidence="1">
    <location>
        <begin position="354"/>
        <end position="366"/>
    </location>
</feature>
<dbReference type="EMBL" id="FZPH01000010">
    <property type="protein sequence ID" value="SNT56852.1"/>
    <property type="molecule type" value="Genomic_DNA"/>
</dbReference>
<dbReference type="SUPFAM" id="SSF51126">
    <property type="entry name" value="Pectin lyase-like"/>
    <property type="match status" value="1"/>
</dbReference>
<dbReference type="AlphaFoldDB" id="A0A239NQB4"/>
<keyword evidence="3" id="KW-1185">Reference proteome</keyword>
<name>A0A239NQB4_9ACTN</name>
<proteinExistence type="predicted"/>
<dbReference type="InterPro" id="IPR011050">
    <property type="entry name" value="Pectin_lyase_fold/virulence"/>
</dbReference>
<protein>
    <submittedName>
        <fullName evidence="2">Uncharacterized protein</fullName>
    </submittedName>
</protein>
<dbReference type="InterPro" id="IPR012334">
    <property type="entry name" value="Pectin_lyas_fold"/>
</dbReference>
<dbReference type="OrthoDB" id="4178270at2"/>
<evidence type="ECO:0000313" key="2">
    <source>
        <dbReference type="EMBL" id="SNT56852.1"/>
    </source>
</evidence>
<gene>
    <name evidence="2" type="ORF">SAMN05421812_11041</name>
</gene>
<evidence type="ECO:0000256" key="1">
    <source>
        <dbReference type="SAM" id="MobiDB-lite"/>
    </source>
</evidence>